<gene>
    <name evidence="1" type="ORF">BH720_17135</name>
</gene>
<organism evidence="1">
    <name type="scientific">Desertifilum tharense IPPAS B-1220</name>
    <dbReference type="NCBI Taxonomy" id="1781255"/>
    <lineage>
        <taxon>Bacteria</taxon>
        <taxon>Bacillati</taxon>
        <taxon>Cyanobacteriota</taxon>
        <taxon>Cyanophyceae</taxon>
        <taxon>Desertifilales</taxon>
        <taxon>Desertifilaceae</taxon>
        <taxon>Desertifilum</taxon>
    </lineage>
</organism>
<dbReference type="AlphaFoldDB" id="A0A1E5QGK6"/>
<dbReference type="InterPro" id="IPR036388">
    <property type="entry name" value="WH-like_DNA-bd_sf"/>
</dbReference>
<name>A0A1E5QGK6_9CYAN</name>
<dbReference type="STRING" id="1781255.BH720_17135"/>
<dbReference type="InterPro" id="IPR009057">
    <property type="entry name" value="Homeodomain-like_sf"/>
</dbReference>
<dbReference type="SUPFAM" id="SSF46689">
    <property type="entry name" value="Homeodomain-like"/>
    <property type="match status" value="1"/>
</dbReference>
<sequence>MNNWQEHIATNPNICHGKPCITGTRIMVSVILDNLAEGLTADEIVADYPPLTLPDIRAAIAYAAALAREEELLPLR</sequence>
<dbReference type="Gene3D" id="1.10.10.10">
    <property type="entry name" value="Winged helix-like DNA-binding domain superfamily/Winged helix DNA-binding domain"/>
    <property type="match status" value="1"/>
</dbReference>
<dbReference type="InterPro" id="IPR007367">
    <property type="entry name" value="DUF433"/>
</dbReference>
<protein>
    <submittedName>
        <fullName evidence="1">Antitoxin</fullName>
    </submittedName>
</protein>
<dbReference type="RefSeq" id="WP_069968440.1">
    <property type="nucleotide sequence ID" value="NZ_CM124774.1"/>
</dbReference>
<comment type="caution">
    <text evidence="1">The sequence shown here is derived from an EMBL/GenBank/DDBJ whole genome shotgun (WGS) entry which is preliminary data.</text>
</comment>
<dbReference type="EMBL" id="MJGC01000077">
    <property type="protein sequence ID" value="OEJ73830.1"/>
    <property type="molecule type" value="Genomic_DNA"/>
</dbReference>
<dbReference type="PANTHER" id="PTHR34849:SF3">
    <property type="entry name" value="SSR2962 PROTEIN"/>
    <property type="match status" value="1"/>
</dbReference>
<dbReference type="OrthoDB" id="9808242at2"/>
<reference evidence="1" key="1">
    <citation type="submission" date="2016-09" db="EMBL/GenBank/DDBJ databases">
        <title>Draft genome of thermotolerant cyanobacterium Desertifilum sp. strain IPPAS B-1220.</title>
        <authorList>
            <person name="Sinetova M.A."/>
            <person name="Bolakhan K."/>
            <person name="Zayadan B.K."/>
            <person name="Mironov K.S."/>
            <person name="Ustinova V."/>
            <person name="Kupriyanova E.V."/>
            <person name="Sidorov R.A."/>
            <person name="Skrypnik A.N."/>
            <person name="Gogoleva N.E."/>
            <person name="Gogolev Y.V."/>
            <person name="Los D.A."/>
        </authorList>
    </citation>
    <scope>NUCLEOTIDE SEQUENCE [LARGE SCALE GENOMIC DNA]</scope>
    <source>
        <strain evidence="1">IPPAS B-1220</strain>
    </source>
</reference>
<dbReference type="PANTHER" id="PTHR34849">
    <property type="entry name" value="SSL5025 PROTEIN"/>
    <property type="match status" value="1"/>
</dbReference>
<evidence type="ECO:0000313" key="1">
    <source>
        <dbReference type="EMBL" id="OEJ73830.1"/>
    </source>
</evidence>
<dbReference type="Pfam" id="PF04255">
    <property type="entry name" value="DUF433"/>
    <property type="match status" value="1"/>
</dbReference>
<accession>A0A1E5QGK6</accession>
<proteinExistence type="predicted"/>